<dbReference type="SUPFAM" id="SSF52172">
    <property type="entry name" value="CheY-like"/>
    <property type="match status" value="1"/>
</dbReference>
<evidence type="ECO:0000256" key="1">
    <source>
        <dbReference type="ARBA" id="ARBA00012528"/>
    </source>
</evidence>
<dbReference type="EC" id="2.7.7.65" evidence="1"/>
<feature type="modified residue" description="4-aspartylphosphate" evidence="3">
    <location>
        <position position="82"/>
    </location>
</feature>
<dbReference type="InterPro" id="IPR050469">
    <property type="entry name" value="Diguanylate_Cyclase"/>
</dbReference>
<dbReference type="InterPro" id="IPR001789">
    <property type="entry name" value="Sig_transdc_resp-reg_receiver"/>
</dbReference>
<sequence>MLQDGQRPHPGPDQSSGVAEAGVAPEPHFGHHARILVVDDQKLLNRFICRTLQNDATCYSAHDGESALAMCREHLPDLVLLDVELPDMDGYRVCRLLKADPRTRNIPVIFATGNLDPDDEVKGFEAGAVDFIHKPINPAITRARVNTQLTLKRQIDALRRALAMDGLTGVANRDAFDRELASLWDQDARDGRPLSLIMVDVDSFRAYNDAYGQAAGDTCLQRVAGAIRGQIHRSQDLAARYGGGLFACLLRDTDADGAASVAATILLAIRNLGIERAGPDADGIVTANLGVATAIPSPGTSPDALIAEVQRYLGIAKSLGRGCMITAADAV</sequence>
<dbReference type="EMBL" id="JABFDB010000031">
    <property type="protein sequence ID" value="NYZ23804.1"/>
    <property type="molecule type" value="Genomic_DNA"/>
</dbReference>
<comment type="catalytic activity">
    <reaction evidence="2">
        <text>2 GTP = 3',3'-c-di-GMP + 2 diphosphate</text>
        <dbReference type="Rhea" id="RHEA:24898"/>
        <dbReference type="ChEBI" id="CHEBI:33019"/>
        <dbReference type="ChEBI" id="CHEBI:37565"/>
        <dbReference type="ChEBI" id="CHEBI:58805"/>
        <dbReference type="EC" id="2.7.7.65"/>
    </reaction>
</comment>
<dbReference type="Gene3D" id="3.40.50.2300">
    <property type="match status" value="1"/>
</dbReference>
<feature type="domain" description="GGDEF" evidence="6">
    <location>
        <begin position="192"/>
        <end position="329"/>
    </location>
</feature>
<dbReference type="Pfam" id="PF00072">
    <property type="entry name" value="Response_reg"/>
    <property type="match status" value="1"/>
</dbReference>
<dbReference type="SMART" id="SM00448">
    <property type="entry name" value="REC"/>
    <property type="match status" value="1"/>
</dbReference>
<dbReference type="InterPro" id="IPR029787">
    <property type="entry name" value="Nucleotide_cyclase"/>
</dbReference>
<comment type="caution">
    <text evidence="7">The sequence shown here is derived from an EMBL/GenBank/DDBJ whole genome shotgun (WGS) entry which is preliminary data.</text>
</comment>
<organism evidence="7 8">
    <name type="scientific">Azospirillum oleiclasticum</name>
    <dbReference type="NCBI Taxonomy" id="2735135"/>
    <lineage>
        <taxon>Bacteria</taxon>
        <taxon>Pseudomonadati</taxon>
        <taxon>Pseudomonadota</taxon>
        <taxon>Alphaproteobacteria</taxon>
        <taxon>Rhodospirillales</taxon>
        <taxon>Azospirillaceae</taxon>
        <taxon>Azospirillum</taxon>
    </lineage>
</organism>
<feature type="region of interest" description="Disordered" evidence="4">
    <location>
        <begin position="1"/>
        <end position="24"/>
    </location>
</feature>
<keyword evidence="3" id="KW-0597">Phosphoprotein</keyword>
<dbReference type="InterPro" id="IPR043128">
    <property type="entry name" value="Rev_trsase/Diguanyl_cyclase"/>
</dbReference>
<evidence type="ECO:0000313" key="8">
    <source>
        <dbReference type="Proteomes" id="UP000584642"/>
    </source>
</evidence>
<proteinExistence type="predicted"/>
<reference evidence="7 8" key="1">
    <citation type="submission" date="2020-05" db="EMBL/GenBank/DDBJ databases">
        <title>Azospirillum oleiclasticum sp. nov, a nitrogen-fixing and heavy crude oil-emulsifying bacterium isolated from the crude oil of Yumen Oilfield.</title>
        <authorList>
            <person name="Wu D."/>
            <person name="Cai M."/>
            <person name="Zhang X."/>
        </authorList>
    </citation>
    <scope>NUCLEOTIDE SEQUENCE [LARGE SCALE GENOMIC DNA]</scope>
    <source>
        <strain evidence="7 8">ROY-1-1-2</strain>
    </source>
</reference>
<dbReference type="SMART" id="SM00267">
    <property type="entry name" value="GGDEF"/>
    <property type="match status" value="1"/>
</dbReference>
<evidence type="ECO:0000256" key="3">
    <source>
        <dbReference type="PROSITE-ProRule" id="PRU00169"/>
    </source>
</evidence>
<keyword evidence="8" id="KW-1185">Reference proteome</keyword>
<evidence type="ECO:0000256" key="4">
    <source>
        <dbReference type="SAM" id="MobiDB-lite"/>
    </source>
</evidence>
<dbReference type="PANTHER" id="PTHR45138">
    <property type="entry name" value="REGULATORY COMPONENTS OF SENSORY TRANSDUCTION SYSTEM"/>
    <property type="match status" value="1"/>
</dbReference>
<evidence type="ECO:0000259" key="6">
    <source>
        <dbReference type="PROSITE" id="PS50887"/>
    </source>
</evidence>
<dbReference type="Pfam" id="PF00990">
    <property type="entry name" value="GGDEF"/>
    <property type="match status" value="1"/>
</dbReference>
<gene>
    <name evidence="7" type="ORF">HND93_29235</name>
</gene>
<dbReference type="Proteomes" id="UP000584642">
    <property type="component" value="Unassembled WGS sequence"/>
</dbReference>
<dbReference type="NCBIfam" id="TIGR00254">
    <property type="entry name" value="GGDEF"/>
    <property type="match status" value="1"/>
</dbReference>
<dbReference type="PROSITE" id="PS50887">
    <property type="entry name" value="GGDEF"/>
    <property type="match status" value="1"/>
</dbReference>
<dbReference type="CDD" id="cd01949">
    <property type="entry name" value="GGDEF"/>
    <property type="match status" value="1"/>
</dbReference>
<evidence type="ECO:0000259" key="5">
    <source>
        <dbReference type="PROSITE" id="PS50110"/>
    </source>
</evidence>
<dbReference type="InterPro" id="IPR011006">
    <property type="entry name" value="CheY-like_superfamily"/>
</dbReference>
<feature type="domain" description="Response regulatory" evidence="5">
    <location>
        <begin position="34"/>
        <end position="149"/>
    </location>
</feature>
<dbReference type="InterPro" id="IPR000160">
    <property type="entry name" value="GGDEF_dom"/>
</dbReference>
<dbReference type="SUPFAM" id="SSF55073">
    <property type="entry name" value="Nucleotide cyclase"/>
    <property type="match status" value="1"/>
</dbReference>
<evidence type="ECO:0000313" key="7">
    <source>
        <dbReference type="EMBL" id="NYZ23804.1"/>
    </source>
</evidence>
<dbReference type="Gene3D" id="3.30.70.270">
    <property type="match status" value="1"/>
</dbReference>
<protein>
    <recommendedName>
        <fullName evidence="1">diguanylate cyclase</fullName>
        <ecNumber evidence="1">2.7.7.65</ecNumber>
    </recommendedName>
</protein>
<dbReference type="PROSITE" id="PS50110">
    <property type="entry name" value="RESPONSE_REGULATORY"/>
    <property type="match status" value="1"/>
</dbReference>
<dbReference type="PANTHER" id="PTHR45138:SF9">
    <property type="entry name" value="DIGUANYLATE CYCLASE DGCM-RELATED"/>
    <property type="match status" value="1"/>
</dbReference>
<accession>A0ABX2THG9</accession>
<name>A0ABX2THG9_9PROT</name>
<evidence type="ECO:0000256" key="2">
    <source>
        <dbReference type="ARBA" id="ARBA00034247"/>
    </source>
</evidence>